<evidence type="ECO:0000313" key="1">
    <source>
        <dbReference type="EMBL" id="KAJ1896804.1"/>
    </source>
</evidence>
<dbReference type="Proteomes" id="UP001150581">
    <property type="component" value="Unassembled WGS sequence"/>
</dbReference>
<accession>A0ACC1IP01</accession>
<name>A0ACC1IP01_9FUNG</name>
<evidence type="ECO:0000313" key="2">
    <source>
        <dbReference type="Proteomes" id="UP001150581"/>
    </source>
</evidence>
<keyword evidence="2" id="KW-1185">Reference proteome</keyword>
<sequence>MSTHYSKPVLVRSVQSIQAADLLPANAGRASRVHALIDALGLKDSVQIEAARAATDEELCVFHSAEYVRAVCHGEADNSDDVNDDDEVDSDESDFGLVHGCSRFVSMASHVRYAAGGTLVAAEALITGRTRTALHWEGGRHHGRRARAAGFCYINDAVLGILRLQQRFSRILYIDLDLHHGDGVQLAFEHSARVATLSLHHASRGFYPGTGLACVEGRGRGQRRSINVNLQPGARDGTFTGAYSAVGKLVVGRFAPDAVVLQCGCDGLAGDPHKVFNLTTDAYAECLRVAMAWARPLLVLGGGGYSHSDCARCWARLTAVACGRDSDVPVDVPEHEFLGEYGPGFEMAVDAMRVADENSAESVRAIVDAIARQLDVRASRRRQAEGIVDDARKKQATGTQQPAWLAPLEQQQQQTRQHAAEHIDADDSDDSELTQSSVLLQGDRHTVYASGALPDEAAALVAAARACGAVVASGASEHFAFVATAAECVVWSLARSALGSGVHRLEMPGGSSGEAPVVVLVGGGAGDVGVLACSGGGRLRLWARVVFGLGGAARFRSADLGDGLRGDVCERALLVHSDLAVVATRRGRLFQVALGGGELHARQLSHSRSAKTGGSLLGAVTALLGGGGSGGGPGGDALVGLAAGARTELRQSREVLLLTRTRLIKWVVSRAHGDRLLFSADVARTLRQAAAPRFGADADVELLDVAATHAGDVCVLVALHTARRSMAALALLSAPHVSVEPAVAALWPLATELDTSSLRLALPAGGPALFVVAPRAVVVGVLPPAAGAARLALEAAVSFRGGLLGFGAGADAALALVCDGAGAGVLRVAVDVAFRQEDVDAALARQDAEADELPREQWPQPATCAGSSADSLAAQTRAFTAQLEQAVFFGSDSSPLAFAIASPAPGEDAALQAAALHVSQSVLDGSSRLVADRLDLGAHLRERLRRAHAVMRVLAANGLAAKVSAAARAQLCAAAEQLAAASALWAHQNTAWAHQSGAAAQLLPNAAAAFLEARGLRARDALRELLRHHAAALGALLAFVHGREPALRRALEVSERGAGESRLVAYEASRIVAAALHAALRYRFAHAELYAVPAELAPEHWTAAAPVVDLLEGRLEATYALCRDLSARHCAAIHERIEKAALPGDNAADGSRLSVFDDAVSASFTGETESEAEAEPEDLTKDDDPYASPAALLRNCVNLMGPLANLCFRAFLDRIAYLRRAQPPGADAMGRRYDVVRPRFLLSLVPLARAPVAFRLAEEYCDLATLVALVFATDAANAAEHLRNYVGQFGAAFGRTLLAYYERRRAWASLLYTQDSAFDAWLKEYIDEREQEVPHGPMAQIGWIHDVKIGDFGAAAGKLARAALDSDEVSQTRTLLSLSKLAFVIADAGSSDQSDAGTGDQLASEARTRLEDALELCEVQESLQGFIAQVAAVALPLGAEDVIERSALDAAMRTTTPELRHERPALYTAYCNLLSHSLGGHTLDIEDILDLLTFPDNITVDSDLMRDRHCLAVDILSRTNHTISASAQNTALRTIWRRVFISDNWAALQPVLSAPNVPDKLLRSNLRATELYHIVRSCLAVRELPYPDCFISPTEAFALDEDLEYFDDNKNTVTAGDEPPSPSASRVLLLSSDYIVENNRLQGAVEHGLSRYFEEIMRMVADESSTPKSRFSRTGSSSESVDRSMDEASESAEAEGDEDDAQDVNMDSD</sequence>
<organism evidence="1 2">
    <name type="scientific">Kickxella alabastrina</name>
    <dbReference type="NCBI Taxonomy" id="61397"/>
    <lineage>
        <taxon>Eukaryota</taxon>
        <taxon>Fungi</taxon>
        <taxon>Fungi incertae sedis</taxon>
        <taxon>Zoopagomycota</taxon>
        <taxon>Kickxellomycotina</taxon>
        <taxon>Kickxellomycetes</taxon>
        <taxon>Kickxellales</taxon>
        <taxon>Kickxellaceae</taxon>
        <taxon>Kickxella</taxon>
    </lineage>
</organism>
<comment type="caution">
    <text evidence="1">The sequence shown here is derived from an EMBL/GenBank/DDBJ whole genome shotgun (WGS) entry which is preliminary data.</text>
</comment>
<gene>
    <name evidence="1" type="primary">HDAC8</name>
    <name evidence="1" type="ORF">LPJ66_003773</name>
</gene>
<protein>
    <submittedName>
        <fullName evidence="1">Histone deacetylase 8</fullName>
        <ecNumber evidence="1">3.5.1.98</ecNumber>
    </submittedName>
</protein>
<proteinExistence type="predicted"/>
<dbReference type="EMBL" id="JANBPG010000404">
    <property type="protein sequence ID" value="KAJ1896804.1"/>
    <property type="molecule type" value="Genomic_DNA"/>
</dbReference>
<reference evidence="1" key="1">
    <citation type="submission" date="2022-07" db="EMBL/GenBank/DDBJ databases">
        <title>Phylogenomic reconstructions and comparative analyses of Kickxellomycotina fungi.</title>
        <authorList>
            <person name="Reynolds N.K."/>
            <person name="Stajich J.E."/>
            <person name="Barry K."/>
            <person name="Grigoriev I.V."/>
            <person name="Crous P."/>
            <person name="Smith M.E."/>
        </authorList>
    </citation>
    <scope>NUCLEOTIDE SEQUENCE</scope>
    <source>
        <strain evidence="1">Benny 63K</strain>
    </source>
</reference>
<keyword evidence="1" id="KW-0378">Hydrolase</keyword>
<dbReference type="EC" id="3.5.1.98" evidence="1"/>